<comment type="caution">
    <text evidence="1">The sequence shown here is derived from an EMBL/GenBank/DDBJ whole genome shotgun (WGS) entry which is preliminary data.</text>
</comment>
<dbReference type="AlphaFoldDB" id="A0A8S1HBI3"/>
<dbReference type="EMBL" id="CAJGYM010000023">
    <property type="protein sequence ID" value="CAD6191798.1"/>
    <property type="molecule type" value="Genomic_DNA"/>
</dbReference>
<evidence type="ECO:0000313" key="1">
    <source>
        <dbReference type="EMBL" id="CAD6191798.1"/>
    </source>
</evidence>
<name>A0A8S1HBI3_9PELO</name>
<organism evidence="1 2">
    <name type="scientific">Caenorhabditis auriculariae</name>
    <dbReference type="NCBI Taxonomy" id="2777116"/>
    <lineage>
        <taxon>Eukaryota</taxon>
        <taxon>Metazoa</taxon>
        <taxon>Ecdysozoa</taxon>
        <taxon>Nematoda</taxon>
        <taxon>Chromadorea</taxon>
        <taxon>Rhabditida</taxon>
        <taxon>Rhabditina</taxon>
        <taxon>Rhabditomorpha</taxon>
        <taxon>Rhabditoidea</taxon>
        <taxon>Rhabditidae</taxon>
        <taxon>Peloderinae</taxon>
        <taxon>Caenorhabditis</taxon>
    </lineage>
</organism>
<keyword evidence="2" id="KW-1185">Reference proteome</keyword>
<gene>
    <name evidence="1" type="ORF">CAUJ_LOCUS7717</name>
</gene>
<proteinExistence type="predicted"/>
<dbReference type="Proteomes" id="UP000835052">
    <property type="component" value="Unassembled WGS sequence"/>
</dbReference>
<evidence type="ECO:0000313" key="2">
    <source>
        <dbReference type="Proteomes" id="UP000835052"/>
    </source>
</evidence>
<protein>
    <submittedName>
        <fullName evidence="1">Uncharacterized protein</fullName>
    </submittedName>
</protein>
<accession>A0A8S1HBI3</accession>
<sequence length="85" mass="10003">MTTDYHTPVHLSCYPGSNYRRYLLVSTSRFTSERTIKPPPQRNLDSLFNFSGSFHFNQHQLAISGFFKNEVLQRVYVNDDMHSMK</sequence>
<reference evidence="1" key="1">
    <citation type="submission" date="2020-10" db="EMBL/GenBank/DDBJ databases">
        <authorList>
            <person name="Kikuchi T."/>
        </authorList>
    </citation>
    <scope>NUCLEOTIDE SEQUENCE</scope>
    <source>
        <strain evidence="1">NKZ352</strain>
    </source>
</reference>